<comment type="cofactor">
    <cofactor evidence="5">
        <name>(R)-lipoate</name>
        <dbReference type="ChEBI" id="CHEBI:83088"/>
    </cofactor>
    <text evidence="5">Binds 1 lipoyl cofactor covalently.</text>
</comment>
<evidence type="ECO:0000256" key="1">
    <source>
        <dbReference type="ARBA" id="ARBA00009249"/>
    </source>
</evidence>
<dbReference type="Proteomes" id="UP000242414">
    <property type="component" value="Unassembled WGS sequence"/>
</dbReference>
<dbReference type="GO" id="GO:0019464">
    <property type="term" value="P:glycine decarboxylation via glycine cleavage system"/>
    <property type="evidence" value="ECO:0007669"/>
    <property type="project" value="UniProtKB-UniRule"/>
</dbReference>
<dbReference type="GO" id="GO:0009249">
    <property type="term" value="P:protein lipoylation"/>
    <property type="evidence" value="ECO:0007669"/>
    <property type="project" value="TreeGrafter"/>
</dbReference>
<evidence type="ECO:0000256" key="5">
    <source>
        <dbReference type="RuleBase" id="RU364055"/>
    </source>
</evidence>
<comment type="subunit">
    <text evidence="5">The glycine cleavage system is composed of four proteins: P, T, L and H.</text>
</comment>
<accession>A0A1X0R9X8</accession>
<dbReference type="CDD" id="cd06848">
    <property type="entry name" value="GCS_H"/>
    <property type="match status" value="1"/>
</dbReference>
<dbReference type="NCBIfam" id="TIGR00527">
    <property type="entry name" value="gcvH"/>
    <property type="match status" value="1"/>
</dbReference>
<dbReference type="InterPro" id="IPR000089">
    <property type="entry name" value="Biotin_lipoyl"/>
</dbReference>
<dbReference type="PANTHER" id="PTHR11715">
    <property type="entry name" value="GLYCINE CLEAVAGE SYSTEM H PROTEIN"/>
    <property type="match status" value="1"/>
</dbReference>
<evidence type="ECO:0000256" key="4">
    <source>
        <dbReference type="PIRSR" id="PIRSR617453-50"/>
    </source>
</evidence>
<dbReference type="HAMAP" id="MF_00272">
    <property type="entry name" value="GcvH"/>
    <property type="match status" value="1"/>
</dbReference>
<dbReference type="InterPro" id="IPR017453">
    <property type="entry name" value="GCV_H_sub"/>
</dbReference>
<evidence type="ECO:0000259" key="6">
    <source>
        <dbReference type="PROSITE" id="PS50968"/>
    </source>
</evidence>
<dbReference type="EMBL" id="KV921884">
    <property type="protein sequence ID" value="ORE08731.1"/>
    <property type="molecule type" value="Genomic_DNA"/>
</dbReference>
<comment type="similarity">
    <text evidence="1 5">Belongs to the GcvH family.</text>
</comment>
<keyword evidence="5" id="KW-0496">Mitochondrion</keyword>
<dbReference type="PROSITE" id="PS00189">
    <property type="entry name" value="LIPOYL"/>
    <property type="match status" value="1"/>
</dbReference>
<dbReference type="PANTHER" id="PTHR11715:SF3">
    <property type="entry name" value="GLYCINE CLEAVAGE SYSTEM H PROTEIN-RELATED"/>
    <property type="match status" value="1"/>
</dbReference>
<gene>
    <name evidence="7" type="ORF">BCV72DRAFT_288354</name>
</gene>
<dbReference type="GO" id="GO:0005739">
    <property type="term" value="C:mitochondrion"/>
    <property type="evidence" value="ECO:0007669"/>
    <property type="project" value="UniProtKB-SubCell"/>
</dbReference>
<feature type="domain" description="Lipoyl-binding" evidence="6">
    <location>
        <begin position="46"/>
        <end position="128"/>
    </location>
</feature>
<dbReference type="InterPro" id="IPR011053">
    <property type="entry name" value="Single_hybrid_motif"/>
</dbReference>
<reference evidence="7" key="1">
    <citation type="journal article" date="2016" name="Proc. Natl. Acad. Sci. U.S.A.">
        <title>Lipid metabolic changes in an early divergent fungus govern the establishment of a mutualistic symbiosis with endobacteria.</title>
        <authorList>
            <person name="Lastovetsky O.A."/>
            <person name="Gaspar M.L."/>
            <person name="Mondo S.J."/>
            <person name="LaButti K.M."/>
            <person name="Sandor L."/>
            <person name="Grigoriev I.V."/>
            <person name="Henry S.A."/>
            <person name="Pawlowska T.E."/>
        </authorList>
    </citation>
    <scope>NUCLEOTIDE SEQUENCE [LARGE SCALE GENOMIC DNA]</scope>
    <source>
        <strain evidence="7">ATCC 52814</strain>
    </source>
</reference>
<dbReference type="NCBIfam" id="NF002270">
    <property type="entry name" value="PRK01202.1"/>
    <property type="match status" value="1"/>
</dbReference>
<dbReference type="Pfam" id="PF01597">
    <property type="entry name" value="GCV_H"/>
    <property type="match status" value="1"/>
</dbReference>
<dbReference type="SUPFAM" id="SSF51230">
    <property type="entry name" value="Single hybrid motif"/>
    <property type="match status" value="1"/>
</dbReference>
<dbReference type="GO" id="GO:0005960">
    <property type="term" value="C:glycine cleavage complex"/>
    <property type="evidence" value="ECO:0007669"/>
    <property type="project" value="UniProtKB-UniRule"/>
</dbReference>
<evidence type="ECO:0000256" key="2">
    <source>
        <dbReference type="ARBA" id="ARBA00022823"/>
    </source>
</evidence>
<dbReference type="InterPro" id="IPR033753">
    <property type="entry name" value="GCV_H/Fam206"/>
</dbReference>
<dbReference type="PROSITE" id="PS50968">
    <property type="entry name" value="BIOTINYL_LIPOYL"/>
    <property type="match status" value="1"/>
</dbReference>
<comment type="subcellular location">
    <subcellularLocation>
        <location evidence="5">Mitochondrion</location>
    </subcellularLocation>
</comment>
<keyword evidence="2 4" id="KW-0450">Lipoyl</keyword>
<dbReference type="Gene3D" id="2.40.50.100">
    <property type="match status" value="1"/>
</dbReference>
<keyword evidence="3 5" id="KW-0809">Transit peptide</keyword>
<dbReference type="VEuPathDB" id="FungiDB:BCV72DRAFT_288354"/>
<dbReference type="OrthoDB" id="10264154at2759"/>
<feature type="modified residue" description="N6-lipoyllysine" evidence="4">
    <location>
        <position position="87"/>
    </location>
</feature>
<dbReference type="InterPro" id="IPR002930">
    <property type="entry name" value="GCV_H"/>
</dbReference>
<dbReference type="AlphaFoldDB" id="A0A1X0R9X8"/>
<evidence type="ECO:0000256" key="3">
    <source>
        <dbReference type="ARBA" id="ARBA00022946"/>
    </source>
</evidence>
<protein>
    <recommendedName>
        <fullName evidence="5">Glycine cleavage system H protein</fullName>
    </recommendedName>
</protein>
<sequence>MSLRALSSRVIRPYIPVAPTAWTAFRGYATKKYTAAHEWISVENDIGTVGITDHAQKSLGDVVFIETPAVGEKFSAEEQIGTVESVKAVSDIYTPVSGEVVEVNTSLQDEPSLINQSAEGEGWLAKIKLANPQELEALMDEAQYKEHCANDEH</sequence>
<name>A0A1X0R9X8_RHIZD</name>
<comment type="function">
    <text evidence="5">The H protein shuttles the methylamine group of glycine from the P protein to the T protein.</text>
</comment>
<proteinExistence type="inferred from homology"/>
<organism evidence="7">
    <name type="scientific">Rhizopus microsporus var. microsporus</name>
    <dbReference type="NCBI Taxonomy" id="86635"/>
    <lineage>
        <taxon>Eukaryota</taxon>
        <taxon>Fungi</taxon>
        <taxon>Fungi incertae sedis</taxon>
        <taxon>Mucoromycota</taxon>
        <taxon>Mucoromycotina</taxon>
        <taxon>Mucoromycetes</taxon>
        <taxon>Mucorales</taxon>
        <taxon>Mucorineae</taxon>
        <taxon>Rhizopodaceae</taxon>
        <taxon>Rhizopus</taxon>
    </lineage>
</organism>
<evidence type="ECO:0000313" key="7">
    <source>
        <dbReference type="EMBL" id="ORE08731.1"/>
    </source>
</evidence>
<dbReference type="InterPro" id="IPR003016">
    <property type="entry name" value="2-oxoA_DH_lipoyl-BS"/>
</dbReference>